<evidence type="ECO:0000256" key="3">
    <source>
        <dbReference type="SAM" id="SignalP"/>
    </source>
</evidence>
<proteinExistence type="predicted"/>
<evidence type="ECO:0000256" key="1">
    <source>
        <dbReference type="SAM" id="MobiDB-lite"/>
    </source>
</evidence>
<feature type="region of interest" description="Disordered" evidence="1">
    <location>
        <begin position="182"/>
        <end position="222"/>
    </location>
</feature>
<protein>
    <submittedName>
        <fullName evidence="4">Uncharacterized protein</fullName>
    </submittedName>
</protein>
<reference evidence="4 5" key="1">
    <citation type="journal article" date="2023" name="G3 (Bethesda)">
        <title>A chromosome-level genome assembly of Zasmidium syzygii isolated from banana leaves.</title>
        <authorList>
            <person name="van Westerhoven A.C."/>
            <person name="Mehrabi R."/>
            <person name="Talebi R."/>
            <person name="Steentjes M.B.F."/>
            <person name="Corcolon B."/>
            <person name="Chong P.A."/>
            <person name="Kema G.H.J."/>
            <person name="Seidl M.F."/>
        </authorList>
    </citation>
    <scope>NUCLEOTIDE SEQUENCE [LARGE SCALE GENOMIC DNA]</scope>
    <source>
        <strain evidence="4 5">P124</strain>
    </source>
</reference>
<evidence type="ECO:0000313" key="5">
    <source>
        <dbReference type="Proteomes" id="UP001305779"/>
    </source>
</evidence>
<feature type="chain" id="PRO_5045711813" evidence="3">
    <location>
        <begin position="18"/>
        <end position="222"/>
    </location>
</feature>
<name>A0ABR0E2V9_ZASCE</name>
<evidence type="ECO:0000256" key="2">
    <source>
        <dbReference type="SAM" id="Phobius"/>
    </source>
</evidence>
<keyword evidence="3" id="KW-0732">Signal</keyword>
<feature type="compositionally biased region" description="Basic and acidic residues" evidence="1">
    <location>
        <begin position="187"/>
        <end position="196"/>
    </location>
</feature>
<keyword evidence="2" id="KW-0472">Membrane</keyword>
<evidence type="ECO:0000313" key="4">
    <source>
        <dbReference type="EMBL" id="KAK4495674.1"/>
    </source>
</evidence>
<feature type="region of interest" description="Disordered" evidence="1">
    <location>
        <begin position="71"/>
        <end position="96"/>
    </location>
</feature>
<organism evidence="4 5">
    <name type="scientific">Zasmidium cellare</name>
    <name type="common">Wine cellar mold</name>
    <name type="synonym">Racodium cellare</name>
    <dbReference type="NCBI Taxonomy" id="395010"/>
    <lineage>
        <taxon>Eukaryota</taxon>
        <taxon>Fungi</taxon>
        <taxon>Dikarya</taxon>
        <taxon>Ascomycota</taxon>
        <taxon>Pezizomycotina</taxon>
        <taxon>Dothideomycetes</taxon>
        <taxon>Dothideomycetidae</taxon>
        <taxon>Mycosphaerellales</taxon>
        <taxon>Mycosphaerellaceae</taxon>
        <taxon>Zasmidium</taxon>
    </lineage>
</organism>
<sequence length="222" mass="23934">MAFTGILLALALALSVASLICSIYFLQHAGQSTNLAIFIVWVTLSAAVSYTLLCFTIITYIRQRVQQQPRKDVESPHYRISRQSNDTDTDDTVTPDAVNQHQSASTFYYCNSSFAAIHLNSALSTPRTPQTVIRHPQRHSSLLPSAPMVHALPSPQLSPKLCTASKIDILSMRAVVVNVPSRASTKGKGDARKNDMGKIGSATSAPIRSVPAAGRDVKVSGS</sequence>
<comment type="caution">
    <text evidence="4">The sequence shown here is derived from an EMBL/GenBank/DDBJ whole genome shotgun (WGS) entry which is preliminary data.</text>
</comment>
<accession>A0ABR0E2V9</accession>
<keyword evidence="2" id="KW-1133">Transmembrane helix</keyword>
<dbReference type="Proteomes" id="UP001305779">
    <property type="component" value="Unassembled WGS sequence"/>
</dbReference>
<feature type="transmembrane region" description="Helical" evidence="2">
    <location>
        <begin position="35"/>
        <end position="61"/>
    </location>
</feature>
<keyword evidence="5" id="KW-1185">Reference proteome</keyword>
<gene>
    <name evidence="4" type="ORF">PRZ48_012942</name>
</gene>
<dbReference type="EMBL" id="JAXOVC010000011">
    <property type="protein sequence ID" value="KAK4495674.1"/>
    <property type="molecule type" value="Genomic_DNA"/>
</dbReference>
<feature type="signal peptide" evidence="3">
    <location>
        <begin position="1"/>
        <end position="17"/>
    </location>
</feature>
<keyword evidence="2" id="KW-0812">Transmembrane</keyword>